<dbReference type="Pfam" id="PF00892">
    <property type="entry name" value="EamA"/>
    <property type="match status" value="2"/>
</dbReference>
<feature type="domain" description="EamA" evidence="2">
    <location>
        <begin position="157"/>
        <end position="294"/>
    </location>
</feature>
<dbReference type="PATRIC" id="fig|1203610.3.peg.3323"/>
<dbReference type="PANTHER" id="PTHR22911">
    <property type="entry name" value="ACYL-MALONYL CONDENSING ENZYME-RELATED"/>
    <property type="match status" value="1"/>
</dbReference>
<feature type="transmembrane region" description="Helical" evidence="1">
    <location>
        <begin position="30"/>
        <end position="52"/>
    </location>
</feature>
<evidence type="ECO:0000313" key="4">
    <source>
        <dbReference type="Proteomes" id="UP000033035"/>
    </source>
</evidence>
<organism evidence="3 4">
    <name type="scientific">Parabacteroides gordonii MS-1 = DSM 23371</name>
    <dbReference type="NCBI Taxonomy" id="1203610"/>
    <lineage>
        <taxon>Bacteria</taxon>
        <taxon>Pseudomonadati</taxon>
        <taxon>Bacteroidota</taxon>
        <taxon>Bacteroidia</taxon>
        <taxon>Bacteroidales</taxon>
        <taxon>Tannerellaceae</taxon>
        <taxon>Parabacteroides</taxon>
    </lineage>
</organism>
<feature type="domain" description="EamA" evidence="2">
    <location>
        <begin position="2"/>
        <end position="143"/>
    </location>
</feature>
<feature type="transmembrane region" description="Helical" evidence="1">
    <location>
        <begin position="220"/>
        <end position="241"/>
    </location>
</feature>
<dbReference type="InterPro" id="IPR037185">
    <property type="entry name" value="EmrE-like"/>
</dbReference>
<feature type="transmembrane region" description="Helical" evidence="1">
    <location>
        <begin position="158"/>
        <end position="175"/>
    </location>
</feature>
<keyword evidence="4" id="KW-1185">Reference proteome</keyword>
<sequence length="298" mass="33863">MWVALAFASAFLLGCYEVNKKISLNGNAVIPVLFLNTLISSLIFVPFIFLSFCTSVLDDTMFYVPRVSIETHVAVFIKAVIVLSSWISGYFALKHLPLTITGPIKATQPVLTLVGAMVIFGERLNVYQWIGVLLSIASFYMLSSSGRKEGIHFTHNKWIFFTVISILTGAMSGLYDKHLMASMDVMTVQVWFNVYQCLIMLPILLLLWYPQRKKSTPFVWHWNIVFISVFLIIADWIYFYALSFPDSMISIVSMIRRSNVLVTFIAGALFFHEKNLKSKAIDLFLVLLGMIFLYLGTK</sequence>
<dbReference type="GO" id="GO:0016020">
    <property type="term" value="C:membrane"/>
    <property type="evidence" value="ECO:0007669"/>
    <property type="project" value="InterPro"/>
</dbReference>
<keyword evidence="1" id="KW-0472">Membrane</keyword>
<reference evidence="3 4" key="1">
    <citation type="submission" date="2013-04" db="EMBL/GenBank/DDBJ databases">
        <title>The Genome Sequence of Parabacteroides gordonii DSM 23371.</title>
        <authorList>
            <consortium name="The Broad Institute Genomics Platform"/>
            <person name="Earl A."/>
            <person name="Ward D."/>
            <person name="Feldgarden M."/>
            <person name="Gevers D."/>
            <person name="Martens E."/>
            <person name="Sakamoto M."/>
            <person name="Benno Y."/>
            <person name="Suzuki N."/>
            <person name="Matsunaga N."/>
            <person name="Koshihara K."/>
            <person name="Seki M."/>
            <person name="Komiya H."/>
            <person name="Walker B."/>
            <person name="Young S."/>
            <person name="Zeng Q."/>
            <person name="Gargeya S."/>
            <person name="Fitzgerald M."/>
            <person name="Haas B."/>
            <person name="Abouelleil A."/>
            <person name="Allen A.W."/>
            <person name="Alvarado L."/>
            <person name="Arachchi H.M."/>
            <person name="Berlin A.M."/>
            <person name="Chapman S.B."/>
            <person name="Gainer-Dewar J."/>
            <person name="Goldberg J."/>
            <person name="Griggs A."/>
            <person name="Gujja S."/>
            <person name="Hansen M."/>
            <person name="Howarth C."/>
            <person name="Imamovic A."/>
            <person name="Ireland A."/>
            <person name="Larimer J."/>
            <person name="McCowan C."/>
            <person name="Murphy C."/>
            <person name="Pearson M."/>
            <person name="Poon T.W."/>
            <person name="Priest M."/>
            <person name="Roberts A."/>
            <person name="Saif S."/>
            <person name="Shea T."/>
            <person name="Sisk P."/>
            <person name="Sykes S."/>
            <person name="Wortman J."/>
            <person name="Nusbaum C."/>
            <person name="Birren B."/>
        </authorList>
    </citation>
    <scope>NUCLEOTIDE SEQUENCE [LARGE SCALE GENOMIC DNA]</scope>
    <source>
        <strain evidence="3 4">MS-1</strain>
    </source>
</reference>
<evidence type="ECO:0000256" key="1">
    <source>
        <dbReference type="SAM" id="Phobius"/>
    </source>
</evidence>
<dbReference type="AlphaFoldDB" id="A0A0F5JE41"/>
<evidence type="ECO:0000313" key="3">
    <source>
        <dbReference type="EMBL" id="KKB55785.1"/>
    </source>
</evidence>
<dbReference type="Proteomes" id="UP000033035">
    <property type="component" value="Unassembled WGS sequence"/>
</dbReference>
<protein>
    <recommendedName>
        <fullName evidence="2">EamA domain-containing protein</fullName>
    </recommendedName>
</protein>
<accession>A0A0F5JE41</accession>
<keyword evidence="1" id="KW-1133">Transmembrane helix</keyword>
<dbReference type="SUPFAM" id="SSF103481">
    <property type="entry name" value="Multidrug resistance efflux transporter EmrE"/>
    <property type="match status" value="2"/>
</dbReference>
<dbReference type="RefSeq" id="WP_028726238.1">
    <property type="nucleotide sequence ID" value="NZ_AUAE01000008.1"/>
</dbReference>
<dbReference type="HOGENOM" id="CLU_080933_0_0_10"/>
<feature type="transmembrane region" description="Helical" evidence="1">
    <location>
        <begin position="280"/>
        <end position="297"/>
    </location>
</feature>
<feature type="transmembrane region" description="Helical" evidence="1">
    <location>
        <begin position="73"/>
        <end position="93"/>
    </location>
</feature>
<proteinExistence type="predicted"/>
<dbReference type="Gene3D" id="1.10.3730.20">
    <property type="match status" value="1"/>
</dbReference>
<feature type="transmembrane region" description="Helical" evidence="1">
    <location>
        <begin position="190"/>
        <end position="208"/>
    </location>
</feature>
<dbReference type="PANTHER" id="PTHR22911:SF137">
    <property type="entry name" value="SOLUTE CARRIER FAMILY 35 MEMBER G2-RELATED"/>
    <property type="match status" value="1"/>
</dbReference>
<name>A0A0F5JE41_9BACT</name>
<evidence type="ECO:0000259" key="2">
    <source>
        <dbReference type="Pfam" id="PF00892"/>
    </source>
</evidence>
<dbReference type="InterPro" id="IPR000620">
    <property type="entry name" value="EamA_dom"/>
</dbReference>
<keyword evidence="1" id="KW-0812">Transmembrane</keyword>
<feature type="transmembrane region" description="Helical" evidence="1">
    <location>
        <begin position="126"/>
        <end position="146"/>
    </location>
</feature>
<dbReference type="EMBL" id="AQHW01000015">
    <property type="protein sequence ID" value="KKB55785.1"/>
    <property type="molecule type" value="Genomic_DNA"/>
</dbReference>
<comment type="caution">
    <text evidence="3">The sequence shown here is derived from an EMBL/GenBank/DDBJ whole genome shotgun (WGS) entry which is preliminary data.</text>
</comment>
<gene>
    <name evidence="3" type="ORF">HMPREF1536_03260</name>
</gene>
<dbReference type="STRING" id="1203610.HMPREF1536_03260"/>